<evidence type="ECO:0000256" key="7">
    <source>
        <dbReference type="ARBA" id="ARBA00023136"/>
    </source>
</evidence>
<evidence type="ECO:0000256" key="6">
    <source>
        <dbReference type="ARBA" id="ARBA00022989"/>
    </source>
</evidence>
<gene>
    <name evidence="9" type="ORF">CCUR1050_LOCUS22256</name>
</gene>
<dbReference type="EMBL" id="HBEZ01040505">
    <property type="protein sequence ID" value="CAD8644571.1"/>
    <property type="molecule type" value="Transcribed_RNA"/>
</dbReference>
<dbReference type="SUPFAM" id="SSF103481">
    <property type="entry name" value="Multidrug resistance efflux transporter EmrE"/>
    <property type="match status" value="2"/>
</dbReference>
<feature type="transmembrane region" description="Helical" evidence="8">
    <location>
        <begin position="166"/>
        <end position="183"/>
    </location>
</feature>
<keyword evidence="5" id="KW-0256">Endoplasmic reticulum</keyword>
<reference evidence="9" key="1">
    <citation type="submission" date="2021-01" db="EMBL/GenBank/DDBJ databases">
        <authorList>
            <person name="Corre E."/>
            <person name="Pelletier E."/>
            <person name="Niang G."/>
            <person name="Scheremetjew M."/>
            <person name="Finn R."/>
            <person name="Kale V."/>
            <person name="Holt S."/>
            <person name="Cochrane G."/>
            <person name="Meng A."/>
            <person name="Brown T."/>
            <person name="Cohen L."/>
        </authorList>
    </citation>
    <scope>NUCLEOTIDE SEQUENCE</scope>
    <source>
        <strain evidence="9">CCAP979/52</strain>
    </source>
</reference>
<comment type="similarity">
    <text evidence="2">Belongs to the nucleotide-sugar transporter family. SLC35B subfamily.</text>
</comment>
<proteinExistence type="inferred from homology"/>
<evidence type="ECO:0000256" key="2">
    <source>
        <dbReference type="ARBA" id="ARBA00010694"/>
    </source>
</evidence>
<dbReference type="Pfam" id="PF08449">
    <property type="entry name" value="UAA"/>
    <property type="match status" value="1"/>
</dbReference>
<name>A0A7S0MM24_9CRYP</name>
<comment type="subcellular location">
    <subcellularLocation>
        <location evidence="1">Endoplasmic reticulum membrane</location>
        <topology evidence="1">Multi-pass membrane protein</topology>
    </subcellularLocation>
</comment>
<keyword evidence="3" id="KW-0813">Transport</keyword>
<evidence type="ECO:0008006" key="10">
    <source>
        <dbReference type="Google" id="ProtNLM"/>
    </source>
</evidence>
<dbReference type="GO" id="GO:0005789">
    <property type="term" value="C:endoplasmic reticulum membrane"/>
    <property type="evidence" value="ECO:0007669"/>
    <property type="project" value="UniProtKB-SubCell"/>
</dbReference>
<dbReference type="PANTHER" id="PTHR10778:SF10">
    <property type="entry name" value="SOLUTE CARRIER FAMILY 35 MEMBER B1"/>
    <property type="match status" value="1"/>
</dbReference>
<protein>
    <recommendedName>
        <fullName evidence="10">Sugar phosphate transporter domain-containing protein</fullName>
    </recommendedName>
</protein>
<keyword evidence="4 8" id="KW-0812">Transmembrane</keyword>
<evidence type="ECO:0000256" key="1">
    <source>
        <dbReference type="ARBA" id="ARBA00004477"/>
    </source>
</evidence>
<evidence type="ECO:0000256" key="3">
    <source>
        <dbReference type="ARBA" id="ARBA00022448"/>
    </source>
</evidence>
<dbReference type="AlphaFoldDB" id="A0A7S0MM24"/>
<sequence length="288" mass="32009">MQAVQCSMGVLFARLACFTTPQPSTGWQNLGTMSSDGSITAPWFQYATIGFCYILAMFFSNYALFYVNYPTQVIVKSCKMIPVMASSVLLHGKRYPPAAYFRVVMVTIGIIMFTFFKKASKVKEGAQTQLIGLALAFLSLTMDGFVSPNQEALFSKYKTSTHQMMYYTNLWALVLLAGALVATGEGQRALGFVAQHPQVLSKVVQFGLMSAVGQFFIFFLVRSFSALTLVTVTTTRKFFTVLWSIFWFKHSLSTGQWGSVVLVFVGLAWEEAAKYIEKQAKRAKKAAA</sequence>
<dbReference type="InterPro" id="IPR013657">
    <property type="entry name" value="SCL35B1-4/HUT1"/>
</dbReference>
<feature type="transmembrane region" description="Helical" evidence="8">
    <location>
        <begin position="99"/>
        <end position="116"/>
    </location>
</feature>
<keyword evidence="6 8" id="KW-1133">Transmembrane helix</keyword>
<keyword evidence="7 8" id="KW-0472">Membrane</keyword>
<dbReference type="InterPro" id="IPR037185">
    <property type="entry name" value="EmrE-like"/>
</dbReference>
<dbReference type="GO" id="GO:0000139">
    <property type="term" value="C:Golgi membrane"/>
    <property type="evidence" value="ECO:0007669"/>
    <property type="project" value="TreeGrafter"/>
</dbReference>
<feature type="transmembrane region" description="Helical" evidence="8">
    <location>
        <begin position="43"/>
        <end position="67"/>
    </location>
</feature>
<evidence type="ECO:0000256" key="8">
    <source>
        <dbReference type="SAM" id="Phobius"/>
    </source>
</evidence>
<dbReference type="GO" id="GO:0005460">
    <property type="term" value="F:UDP-glucose transmembrane transporter activity"/>
    <property type="evidence" value="ECO:0007669"/>
    <property type="project" value="TreeGrafter"/>
</dbReference>
<evidence type="ECO:0000256" key="5">
    <source>
        <dbReference type="ARBA" id="ARBA00022824"/>
    </source>
</evidence>
<evidence type="ECO:0000256" key="4">
    <source>
        <dbReference type="ARBA" id="ARBA00022692"/>
    </source>
</evidence>
<feature type="transmembrane region" description="Helical" evidence="8">
    <location>
        <begin position="128"/>
        <end position="146"/>
    </location>
</feature>
<dbReference type="GO" id="GO:0005459">
    <property type="term" value="F:UDP-galactose transmembrane transporter activity"/>
    <property type="evidence" value="ECO:0007669"/>
    <property type="project" value="TreeGrafter"/>
</dbReference>
<dbReference type="PANTHER" id="PTHR10778">
    <property type="entry name" value="SOLUTE CARRIER FAMILY 35 MEMBER B"/>
    <property type="match status" value="1"/>
</dbReference>
<organism evidence="9">
    <name type="scientific">Cryptomonas curvata</name>
    <dbReference type="NCBI Taxonomy" id="233186"/>
    <lineage>
        <taxon>Eukaryota</taxon>
        <taxon>Cryptophyceae</taxon>
        <taxon>Cryptomonadales</taxon>
        <taxon>Cryptomonadaceae</taxon>
        <taxon>Cryptomonas</taxon>
    </lineage>
</organism>
<evidence type="ECO:0000313" key="9">
    <source>
        <dbReference type="EMBL" id="CAD8644571.1"/>
    </source>
</evidence>
<accession>A0A7S0MM24</accession>